<keyword evidence="3" id="KW-0121">Carboxypeptidase</keyword>
<dbReference type="PANTHER" id="PTHR46825:SF12">
    <property type="entry name" value="PENICILLIN-BINDING PROTEIN 4"/>
    <property type="match status" value="1"/>
</dbReference>
<dbReference type="EMBL" id="UOGD01000169">
    <property type="protein sequence ID" value="VAX20440.1"/>
    <property type="molecule type" value="Genomic_DNA"/>
</dbReference>
<evidence type="ECO:0000256" key="1">
    <source>
        <dbReference type="SAM" id="Phobius"/>
    </source>
</evidence>
<feature type="transmembrane region" description="Helical" evidence="1">
    <location>
        <begin position="397"/>
        <end position="418"/>
    </location>
</feature>
<protein>
    <submittedName>
        <fullName evidence="3">D-alanyl-D-alanine carboxypeptidase</fullName>
        <ecNumber evidence="3">3.4.16.4</ecNumber>
    </submittedName>
</protein>
<keyword evidence="3" id="KW-0378">Hydrolase</keyword>
<organism evidence="3">
    <name type="scientific">hydrothermal vent metagenome</name>
    <dbReference type="NCBI Taxonomy" id="652676"/>
    <lineage>
        <taxon>unclassified sequences</taxon>
        <taxon>metagenomes</taxon>
        <taxon>ecological metagenomes</taxon>
    </lineage>
</organism>
<evidence type="ECO:0000259" key="2">
    <source>
        <dbReference type="Pfam" id="PF00144"/>
    </source>
</evidence>
<keyword evidence="3" id="KW-0645">Protease</keyword>
<dbReference type="SUPFAM" id="SSF56601">
    <property type="entry name" value="beta-lactamase/transpeptidase-like"/>
    <property type="match status" value="1"/>
</dbReference>
<evidence type="ECO:0000313" key="3">
    <source>
        <dbReference type="EMBL" id="VAX20440.1"/>
    </source>
</evidence>
<dbReference type="PANTHER" id="PTHR46825">
    <property type="entry name" value="D-ALANYL-D-ALANINE-CARBOXYPEPTIDASE/ENDOPEPTIDASE AMPH"/>
    <property type="match status" value="1"/>
</dbReference>
<reference evidence="3" key="1">
    <citation type="submission" date="2018-06" db="EMBL/GenBank/DDBJ databases">
        <authorList>
            <person name="Zhirakovskaya E."/>
        </authorList>
    </citation>
    <scope>NUCLEOTIDE SEQUENCE</scope>
</reference>
<keyword evidence="1" id="KW-0472">Membrane</keyword>
<accession>A0A3B1CCD2</accession>
<keyword evidence="1" id="KW-0812">Transmembrane</keyword>
<dbReference type="Pfam" id="PF00144">
    <property type="entry name" value="Beta-lactamase"/>
    <property type="match status" value="1"/>
</dbReference>
<dbReference type="InterPro" id="IPR050491">
    <property type="entry name" value="AmpC-like"/>
</dbReference>
<dbReference type="InterPro" id="IPR012338">
    <property type="entry name" value="Beta-lactam/transpept-like"/>
</dbReference>
<dbReference type="Gene3D" id="3.40.710.10">
    <property type="entry name" value="DD-peptidase/beta-lactamase superfamily"/>
    <property type="match status" value="1"/>
</dbReference>
<dbReference type="InterPro" id="IPR001466">
    <property type="entry name" value="Beta-lactam-related"/>
</dbReference>
<feature type="domain" description="Beta-lactamase-related" evidence="2">
    <location>
        <begin position="52"/>
        <end position="363"/>
    </location>
</feature>
<gene>
    <name evidence="3" type="ORF">MNBD_IGNAVI01-3069</name>
</gene>
<proteinExistence type="predicted"/>
<feature type="transmembrane region" description="Helical" evidence="1">
    <location>
        <begin position="463"/>
        <end position="488"/>
    </location>
</feature>
<dbReference type="AlphaFoldDB" id="A0A3B1CCD2"/>
<dbReference type="GO" id="GO:0009002">
    <property type="term" value="F:serine-type D-Ala-D-Ala carboxypeptidase activity"/>
    <property type="evidence" value="ECO:0007669"/>
    <property type="project" value="UniProtKB-EC"/>
</dbReference>
<name>A0A3B1CCD2_9ZZZZ</name>
<dbReference type="EC" id="3.4.16.4" evidence="3"/>
<feature type="transmembrane region" description="Helical" evidence="1">
    <location>
        <begin position="430"/>
        <end position="451"/>
    </location>
</feature>
<keyword evidence="1" id="KW-1133">Transmembrane helix</keyword>
<sequence>MFRKKYIIPAIILLSLIVFVASSHVGNRMHSFNPYDSLETFTAYLNESIPEIISEYDVPGICIGLINNGKPVWSGAYGFANLEHGERMNVNAVFRVESISKSVTAWGVMKLVEKGLIDLDAPLETYLGEWQFPESEYSGNRITLRQLLSHTAGMPLGTIGMEYPPDGKVPSLRETLSREAIINSEPDKKFSYSNTGFNLLELIIEEVTGRSFAEYMKEEILLPLGMSESSFEWNESYRSLLPKGYDLNEKEVAAYVYPSKASGGLFSTVEDIARFVSAGTFGTLYDSTIVKRKNVLKMYSPHVKIPGIFSVVADAYGFGHFIEELSNGRAVWHGGQGHGWMSHFHLLPESGEGIVILTNSQRSWPVIAEILNNWARWKGLGSLKMGRIKYGITAIRIFIYTILIFSILYLSIIIYGLLNGRCKFSLKKDSISATGIVKCTLSLIILGALAWSSAQPYLIVSSIFPGLAGYAGYSLLFFAAVMFVSSFFPKINRSLSA</sequence>